<gene>
    <name evidence="1" type="ORF">OUZ56_025997</name>
</gene>
<evidence type="ECO:0000313" key="1">
    <source>
        <dbReference type="EMBL" id="KAK4013442.1"/>
    </source>
</evidence>
<dbReference type="EMBL" id="JAOYFB010000004">
    <property type="protein sequence ID" value="KAK4013442.1"/>
    <property type="molecule type" value="Genomic_DNA"/>
</dbReference>
<evidence type="ECO:0000313" key="2">
    <source>
        <dbReference type="Proteomes" id="UP001234178"/>
    </source>
</evidence>
<proteinExistence type="predicted"/>
<organism evidence="1 2">
    <name type="scientific">Daphnia magna</name>
    <dbReference type="NCBI Taxonomy" id="35525"/>
    <lineage>
        <taxon>Eukaryota</taxon>
        <taxon>Metazoa</taxon>
        <taxon>Ecdysozoa</taxon>
        <taxon>Arthropoda</taxon>
        <taxon>Crustacea</taxon>
        <taxon>Branchiopoda</taxon>
        <taxon>Diplostraca</taxon>
        <taxon>Cladocera</taxon>
        <taxon>Anomopoda</taxon>
        <taxon>Daphniidae</taxon>
        <taxon>Daphnia</taxon>
    </lineage>
</organism>
<sequence>MSLLHLGDDGEGSDGPPCSVLVNYEKGSGWKTMLMLTVIYTTPSTRHVSMQTYADDKINRLWAQN</sequence>
<protein>
    <submittedName>
        <fullName evidence="1">Uncharacterized protein</fullName>
    </submittedName>
</protein>
<accession>A0ABQ9ZKJ5</accession>
<comment type="caution">
    <text evidence="1">The sequence shown here is derived from an EMBL/GenBank/DDBJ whole genome shotgun (WGS) entry which is preliminary data.</text>
</comment>
<dbReference type="Proteomes" id="UP001234178">
    <property type="component" value="Unassembled WGS sequence"/>
</dbReference>
<keyword evidence="2" id="KW-1185">Reference proteome</keyword>
<reference evidence="1 2" key="1">
    <citation type="journal article" date="2023" name="Nucleic Acids Res.">
        <title>The hologenome of Daphnia magna reveals possible DNA methylation and microbiome-mediated evolution of the host genome.</title>
        <authorList>
            <person name="Chaturvedi A."/>
            <person name="Li X."/>
            <person name="Dhandapani V."/>
            <person name="Marshall H."/>
            <person name="Kissane S."/>
            <person name="Cuenca-Cambronero M."/>
            <person name="Asole G."/>
            <person name="Calvet F."/>
            <person name="Ruiz-Romero M."/>
            <person name="Marangio P."/>
            <person name="Guigo R."/>
            <person name="Rago D."/>
            <person name="Mirbahai L."/>
            <person name="Eastwood N."/>
            <person name="Colbourne J.K."/>
            <person name="Zhou J."/>
            <person name="Mallon E."/>
            <person name="Orsini L."/>
        </authorList>
    </citation>
    <scope>NUCLEOTIDE SEQUENCE [LARGE SCALE GENOMIC DNA]</scope>
    <source>
        <strain evidence="1">LRV0_1</strain>
    </source>
</reference>
<name>A0ABQ9ZKJ5_9CRUS</name>